<sequence>MGGKTKLDIETDQLHSAAGKAAQTLAGSVVPPIPPPPPTATSQLDAALALISTSAETMRTGLDTTDNTWATKQQAALTESPPVLQQQDTQAAGDYEKSATFPMPGVKPPIGPPDTSSVQPASYMPTPPEGPFGLNDVDDDAWELDEFGLPTPVIPSFGGGGAGAGASNAGPGSVPV</sequence>
<evidence type="ECO:0000256" key="1">
    <source>
        <dbReference type="SAM" id="MobiDB-lite"/>
    </source>
</evidence>
<evidence type="ECO:0000313" key="2">
    <source>
        <dbReference type="EMBL" id="ABG11616.1"/>
    </source>
</evidence>
<proteinExistence type="predicted"/>
<dbReference type="EMBL" id="CP000385">
    <property type="protein sequence ID" value="ABG11616.1"/>
    <property type="molecule type" value="Genomic_DNA"/>
</dbReference>
<reference evidence="2" key="1">
    <citation type="submission" date="2006-06" db="EMBL/GenBank/DDBJ databases">
        <title>Complete sequence of plasmid of Mycobacterium sp. MCS.</title>
        <authorList>
            <consortium name="US DOE Joint Genome Institute"/>
            <person name="Copeland A."/>
            <person name="Lucas S."/>
            <person name="Lapidus A."/>
            <person name="Barry K."/>
            <person name="Detter J.C."/>
            <person name="Glavina del Rio T."/>
            <person name="Hammon N."/>
            <person name="Israni S."/>
            <person name="Dalin E."/>
            <person name="Tice H."/>
            <person name="Pitluck S."/>
            <person name="Martinez M."/>
            <person name="Schmutz J."/>
            <person name="Larimer F."/>
            <person name="Land M."/>
            <person name="Hauser L."/>
            <person name="Kyrpides N."/>
            <person name="Kim E."/>
            <person name="Miller C.D."/>
            <person name="Hughes J.E."/>
            <person name="Anderson A.J."/>
            <person name="Sims R.C."/>
            <person name="Richardson P."/>
        </authorList>
    </citation>
    <scope>NUCLEOTIDE SEQUENCE [LARGE SCALE GENOMIC DNA]</scope>
    <source>
        <strain evidence="2">MCS</strain>
        <plasmid evidence="2">Plasmid1</plasmid>
    </source>
</reference>
<dbReference type="KEGG" id="mmc:Mmcs_5516"/>
<dbReference type="AlphaFoldDB" id="A0A5Q5BSX5"/>
<geneLocation type="plasmid" evidence="2">
    <name>Plasmid1</name>
</geneLocation>
<protein>
    <submittedName>
        <fullName evidence="2">Uncharacterized protein</fullName>
    </submittedName>
</protein>
<feature type="compositionally biased region" description="Low complexity" evidence="1">
    <location>
        <begin position="165"/>
        <end position="176"/>
    </location>
</feature>
<gene>
    <name evidence="2" type="ordered locus">Mmcs_5516</name>
</gene>
<feature type="region of interest" description="Disordered" evidence="1">
    <location>
        <begin position="1"/>
        <end position="42"/>
    </location>
</feature>
<organism evidence="2">
    <name type="scientific">Mycobacterium sp. (strain MCS)</name>
    <dbReference type="NCBI Taxonomy" id="164756"/>
    <lineage>
        <taxon>Bacteria</taxon>
        <taxon>Bacillati</taxon>
        <taxon>Actinomycetota</taxon>
        <taxon>Actinomycetes</taxon>
        <taxon>Mycobacteriales</taxon>
        <taxon>Mycobacteriaceae</taxon>
        <taxon>Mycobacterium</taxon>
    </lineage>
</organism>
<feature type="compositionally biased region" description="Acidic residues" evidence="1">
    <location>
        <begin position="136"/>
        <end position="146"/>
    </location>
</feature>
<name>A0A5Q5BSX5_MYCSS</name>
<feature type="region of interest" description="Disordered" evidence="1">
    <location>
        <begin position="73"/>
        <end position="176"/>
    </location>
</feature>
<feature type="compositionally biased region" description="Polar residues" evidence="1">
    <location>
        <begin position="73"/>
        <end position="90"/>
    </location>
</feature>
<feature type="compositionally biased region" description="Basic and acidic residues" evidence="1">
    <location>
        <begin position="1"/>
        <end position="13"/>
    </location>
</feature>
<keyword evidence="2" id="KW-0614">Plasmid</keyword>
<accession>A0A5Q5BSX5</accession>